<keyword evidence="4" id="KW-1185">Reference proteome</keyword>
<keyword evidence="2" id="KW-1133">Transmembrane helix</keyword>
<reference evidence="3 4" key="1">
    <citation type="journal article" date="2022" name="Allergy">
        <title>Genome assembly and annotation of Periplaneta americana reveal a comprehensive cockroach allergen profile.</title>
        <authorList>
            <person name="Wang L."/>
            <person name="Xiong Q."/>
            <person name="Saelim N."/>
            <person name="Wang L."/>
            <person name="Nong W."/>
            <person name="Wan A.T."/>
            <person name="Shi M."/>
            <person name="Liu X."/>
            <person name="Cao Q."/>
            <person name="Hui J.H.L."/>
            <person name="Sookrung N."/>
            <person name="Leung T.F."/>
            <person name="Tungtrongchitr A."/>
            <person name="Tsui S.K.W."/>
        </authorList>
    </citation>
    <scope>NUCLEOTIDE SEQUENCE [LARGE SCALE GENOMIC DNA]</scope>
    <source>
        <strain evidence="3">PWHHKU_190912</strain>
    </source>
</reference>
<keyword evidence="2" id="KW-0472">Membrane</keyword>
<keyword evidence="2" id="KW-0812">Transmembrane</keyword>
<evidence type="ECO:0000256" key="2">
    <source>
        <dbReference type="SAM" id="Phobius"/>
    </source>
</evidence>
<sequence length="98" mass="11098">MAGLCKGGNEPPGSLKASRDEASTELGGNEPPGSLKSISYYLGLVVLWSVALYGAETWTLRRSEAKRLDAFEMWIWRRMKRVKWTMKMCKKVGEQKIM</sequence>
<comment type="caution">
    <text evidence="3">The sequence shown here is derived from an EMBL/GenBank/DDBJ whole genome shotgun (WGS) entry which is preliminary data.</text>
</comment>
<feature type="region of interest" description="Disordered" evidence="1">
    <location>
        <begin position="1"/>
        <end position="34"/>
    </location>
</feature>
<evidence type="ECO:0000256" key="1">
    <source>
        <dbReference type="SAM" id="MobiDB-lite"/>
    </source>
</evidence>
<evidence type="ECO:0000313" key="3">
    <source>
        <dbReference type="EMBL" id="KAJ4428347.1"/>
    </source>
</evidence>
<accession>A0ABQ8S374</accession>
<dbReference type="Proteomes" id="UP001148838">
    <property type="component" value="Unassembled WGS sequence"/>
</dbReference>
<proteinExistence type="predicted"/>
<organism evidence="3 4">
    <name type="scientific">Periplaneta americana</name>
    <name type="common">American cockroach</name>
    <name type="synonym">Blatta americana</name>
    <dbReference type="NCBI Taxonomy" id="6978"/>
    <lineage>
        <taxon>Eukaryota</taxon>
        <taxon>Metazoa</taxon>
        <taxon>Ecdysozoa</taxon>
        <taxon>Arthropoda</taxon>
        <taxon>Hexapoda</taxon>
        <taxon>Insecta</taxon>
        <taxon>Pterygota</taxon>
        <taxon>Neoptera</taxon>
        <taxon>Polyneoptera</taxon>
        <taxon>Dictyoptera</taxon>
        <taxon>Blattodea</taxon>
        <taxon>Blattoidea</taxon>
        <taxon>Blattidae</taxon>
        <taxon>Blattinae</taxon>
        <taxon>Periplaneta</taxon>
    </lineage>
</organism>
<gene>
    <name evidence="3" type="ORF">ANN_24366</name>
</gene>
<evidence type="ECO:0000313" key="4">
    <source>
        <dbReference type="Proteomes" id="UP001148838"/>
    </source>
</evidence>
<dbReference type="EMBL" id="JAJSOF020000037">
    <property type="protein sequence ID" value="KAJ4428347.1"/>
    <property type="molecule type" value="Genomic_DNA"/>
</dbReference>
<feature type="transmembrane region" description="Helical" evidence="2">
    <location>
        <begin position="38"/>
        <end position="58"/>
    </location>
</feature>
<name>A0ABQ8S374_PERAM</name>
<protein>
    <submittedName>
        <fullName evidence="3">Uncharacterized protein</fullName>
    </submittedName>
</protein>